<feature type="transmembrane region" description="Helical" evidence="7">
    <location>
        <begin position="186"/>
        <end position="203"/>
    </location>
</feature>
<keyword evidence="5 7" id="KW-1133">Transmembrane helix</keyword>
<proteinExistence type="inferred from homology"/>
<protein>
    <submittedName>
        <fullName evidence="9">Acyltransferase</fullName>
    </submittedName>
</protein>
<reference evidence="9 10" key="1">
    <citation type="submission" date="2021-01" db="EMBL/GenBank/DDBJ databases">
        <title>Genome Sequencing of Type Strains.</title>
        <authorList>
            <person name="Lemaire J.F."/>
            <person name="Inderbitzin P."/>
            <person name="Collins S.B."/>
            <person name="Wespe N."/>
            <person name="Knight-Connoni V."/>
        </authorList>
    </citation>
    <scope>NUCLEOTIDE SEQUENCE [LARGE SCALE GENOMIC DNA]</scope>
    <source>
        <strain evidence="9 10">DSM 14730</strain>
    </source>
</reference>
<evidence type="ECO:0000313" key="9">
    <source>
        <dbReference type="EMBL" id="MBN3545557.1"/>
    </source>
</evidence>
<keyword evidence="6 7" id="KW-0472">Membrane</keyword>
<dbReference type="GO" id="GO:0016746">
    <property type="term" value="F:acyltransferase activity"/>
    <property type="evidence" value="ECO:0007669"/>
    <property type="project" value="UniProtKB-KW"/>
</dbReference>
<organism evidence="9 10">
    <name type="scientific">Fictibacillus barbaricus</name>
    <dbReference type="NCBI Taxonomy" id="182136"/>
    <lineage>
        <taxon>Bacteria</taxon>
        <taxon>Bacillati</taxon>
        <taxon>Bacillota</taxon>
        <taxon>Bacilli</taxon>
        <taxon>Bacillales</taxon>
        <taxon>Fictibacillaceae</taxon>
        <taxon>Fictibacillus</taxon>
    </lineage>
</organism>
<feature type="transmembrane region" description="Helical" evidence="7">
    <location>
        <begin position="245"/>
        <end position="263"/>
    </location>
</feature>
<evidence type="ECO:0000256" key="4">
    <source>
        <dbReference type="ARBA" id="ARBA00022692"/>
    </source>
</evidence>
<keyword evidence="9" id="KW-0808">Transferase</keyword>
<dbReference type="PANTHER" id="PTHR40074:SF2">
    <property type="entry name" value="O-ACETYLTRANSFERASE WECH"/>
    <property type="match status" value="1"/>
</dbReference>
<dbReference type="PANTHER" id="PTHR40074">
    <property type="entry name" value="O-ACETYLTRANSFERASE WECH"/>
    <property type="match status" value="1"/>
</dbReference>
<feature type="transmembrane region" description="Helical" evidence="7">
    <location>
        <begin position="153"/>
        <end position="174"/>
    </location>
</feature>
<feature type="transmembrane region" description="Helical" evidence="7">
    <location>
        <begin position="41"/>
        <end position="58"/>
    </location>
</feature>
<dbReference type="Pfam" id="PF01757">
    <property type="entry name" value="Acyl_transf_3"/>
    <property type="match status" value="1"/>
</dbReference>
<keyword evidence="9" id="KW-0012">Acyltransferase</keyword>
<comment type="subcellular location">
    <subcellularLocation>
        <location evidence="1">Cell membrane</location>
        <topology evidence="1">Multi-pass membrane protein</topology>
    </subcellularLocation>
</comment>
<feature type="transmembrane region" description="Helical" evidence="7">
    <location>
        <begin position="270"/>
        <end position="289"/>
    </location>
</feature>
<evidence type="ECO:0000256" key="2">
    <source>
        <dbReference type="ARBA" id="ARBA00007400"/>
    </source>
</evidence>
<sequence length="339" mass="39545">MDRIYSVDYIKFYAIFAVVVIHVFPLDGFTGYFVIDNMARFAVPFFFAASGYFFALKIQREEVPFLYFKNFIIKLVKLYVVWLIFYVSYDVLFILLDSVNVQEKLITYFKQITFLNLLYYGKGTSGYQLWFLTALIWSMITVFIFIKLKQINVLFFISFVLNLLGLFGQAYTMFYKFPISSTRDAAYFGLFYTTLGVLFALNSRLSSLNKLSGRIFLGLALIGLFVQAMEGFILDKILSGSHGEYYFSTILLTAFLFLFALNYKKLGKGLYITKVGANALGIYIIHVFYLDLFNKFIKFIDLKHLSENFIWNVGYSIFLFTISYLTYDYLQKIKRGILQ</sequence>
<evidence type="ECO:0000313" key="10">
    <source>
        <dbReference type="Proteomes" id="UP001319060"/>
    </source>
</evidence>
<feature type="transmembrane region" description="Helical" evidence="7">
    <location>
        <begin position="215"/>
        <end position="233"/>
    </location>
</feature>
<feature type="transmembrane region" description="Helical" evidence="7">
    <location>
        <begin position="12"/>
        <end position="35"/>
    </location>
</feature>
<gene>
    <name evidence="9" type="ORF">JYA64_09645</name>
</gene>
<keyword evidence="3" id="KW-1003">Cell membrane</keyword>
<evidence type="ECO:0000256" key="5">
    <source>
        <dbReference type="ARBA" id="ARBA00022989"/>
    </source>
</evidence>
<comment type="similarity">
    <text evidence="2">Belongs to the acyltransferase 3 family.</text>
</comment>
<dbReference type="RefSeq" id="WP_188402431.1">
    <property type="nucleotide sequence ID" value="NZ_BMCE01000002.1"/>
</dbReference>
<evidence type="ECO:0000256" key="6">
    <source>
        <dbReference type="ARBA" id="ARBA00023136"/>
    </source>
</evidence>
<evidence type="ECO:0000256" key="7">
    <source>
        <dbReference type="SAM" id="Phobius"/>
    </source>
</evidence>
<keyword evidence="10" id="KW-1185">Reference proteome</keyword>
<name>A0ABS2ZBJ4_9BACL</name>
<evidence type="ECO:0000259" key="8">
    <source>
        <dbReference type="Pfam" id="PF01757"/>
    </source>
</evidence>
<dbReference type="Proteomes" id="UP001319060">
    <property type="component" value="Unassembled WGS sequence"/>
</dbReference>
<feature type="domain" description="Acyltransferase 3" evidence="8">
    <location>
        <begin position="4"/>
        <end position="327"/>
    </location>
</feature>
<feature type="transmembrane region" description="Helical" evidence="7">
    <location>
        <begin position="127"/>
        <end position="146"/>
    </location>
</feature>
<dbReference type="InterPro" id="IPR002656">
    <property type="entry name" value="Acyl_transf_3_dom"/>
</dbReference>
<keyword evidence="4 7" id="KW-0812">Transmembrane</keyword>
<feature type="transmembrane region" description="Helical" evidence="7">
    <location>
        <begin position="309"/>
        <end position="330"/>
    </location>
</feature>
<evidence type="ECO:0000256" key="3">
    <source>
        <dbReference type="ARBA" id="ARBA00022475"/>
    </source>
</evidence>
<evidence type="ECO:0000256" key="1">
    <source>
        <dbReference type="ARBA" id="ARBA00004651"/>
    </source>
</evidence>
<comment type="caution">
    <text evidence="9">The sequence shown here is derived from an EMBL/GenBank/DDBJ whole genome shotgun (WGS) entry which is preliminary data.</text>
</comment>
<accession>A0ABS2ZBJ4</accession>
<dbReference type="EMBL" id="JAFHKS010000043">
    <property type="protein sequence ID" value="MBN3545557.1"/>
    <property type="molecule type" value="Genomic_DNA"/>
</dbReference>